<evidence type="ECO:0000313" key="2">
    <source>
        <dbReference type="Proteomes" id="UP000179243"/>
    </source>
</evidence>
<comment type="caution">
    <text evidence="1">The sequence shown here is derived from an EMBL/GenBank/DDBJ whole genome shotgun (WGS) entry which is preliminary data.</text>
</comment>
<reference evidence="1 2" key="1">
    <citation type="journal article" date="2016" name="Nat. Commun.">
        <title>Thousands of microbial genomes shed light on interconnected biogeochemical processes in an aquifer system.</title>
        <authorList>
            <person name="Anantharaman K."/>
            <person name="Brown C.T."/>
            <person name="Hug L.A."/>
            <person name="Sharon I."/>
            <person name="Castelle C.J."/>
            <person name="Probst A.J."/>
            <person name="Thomas B.C."/>
            <person name="Singh A."/>
            <person name="Wilkins M.J."/>
            <person name="Karaoz U."/>
            <person name="Brodie E.L."/>
            <person name="Williams K.H."/>
            <person name="Hubbard S.S."/>
            <person name="Banfield J.F."/>
        </authorList>
    </citation>
    <scope>NUCLEOTIDE SEQUENCE [LARGE SCALE GENOMIC DNA]</scope>
</reference>
<dbReference type="InterPro" id="IPR011050">
    <property type="entry name" value="Pectin_lyase_fold/virulence"/>
</dbReference>
<dbReference type="SUPFAM" id="SSF51126">
    <property type="entry name" value="Pectin lyase-like"/>
    <property type="match status" value="1"/>
</dbReference>
<evidence type="ECO:0008006" key="3">
    <source>
        <dbReference type="Google" id="ProtNLM"/>
    </source>
</evidence>
<dbReference type="InterPro" id="IPR006626">
    <property type="entry name" value="PbH1"/>
</dbReference>
<proteinExistence type="predicted"/>
<gene>
    <name evidence="1" type="ORF">A2519_18665</name>
</gene>
<dbReference type="Proteomes" id="UP000179243">
    <property type="component" value="Unassembled WGS sequence"/>
</dbReference>
<dbReference type="Gene3D" id="2.160.20.10">
    <property type="entry name" value="Single-stranded right-handed beta-helix, Pectin lyase-like"/>
    <property type="match status" value="1"/>
</dbReference>
<sequence>MIIRLSFLAILTVFLLHTTASVLTVGPSQTYARIDTAYKYAQAGDSILVYPLANDSAYQQVAIYLNKRRITISGQAAEGSRVKLSGQGFEYSGVGSIPRAIFQFNPGADSSLIEHFEVFACTNTSFNGAGFRNNQANNITVRDCEIRNNDMGIMANGLVADSSAKNFLIENCIVHDNGNFNHAGYNHNFYLGGTSVTLRGCNVYRPATGHNVKSRAHITILEGCYIHDSGERECDLVDDAGTTAMPGSHAMLIGCTIVKDPACAGNKTVIHFGEDGGNGHNGTIYLIHCTIITPFISPVVDLSSLDAHAQFYNCLVADPSGNQNGQSLVSATRNGALTANSAGDHLWLSSGFSTPVDGNFANITKCASHEIPGFTDADTGDYSLTTAYAGIVDAGVVVTNGDLPASLQNLPLLTFTPPLGTRTRPIVGTPDIGACEWDTGTSVENGPLTFVAQRNKIEEVFIVDIRGKIIQTLAFTSASMAWDRTDHFGRAVGTGLYFMMWRDNGAMRLYKKIPVVR</sequence>
<accession>A0A1F7FDE8</accession>
<protein>
    <recommendedName>
        <fullName evidence="3">Right handed beta helix domain-containing protein</fullName>
    </recommendedName>
</protein>
<evidence type="ECO:0000313" key="1">
    <source>
        <dbReference type="EMBL" id="OGK04704.1"/>
    </source>
</evidence>
<dbReference type="SMART" id="SM00710">
    <property type="entry name" value="PbH1"/>
    <property type="match status" value="2"/>
</dbReference>
<organism evidence="1 2">
    <name type="scientific">Candidatus Raymondbacteria bacterium RIFOXYD12_FULL_49_13</name>
    <dbReference type="NCBI Taxonomy" id="1817890"/>
    <lineage>
        <taxon>Bacteria</taxon>
        <taxon>Raymondiibacteriota</taxon>
    </lineage>
</organism>
<dbReference type="InterPro" id="IPR012334">
    <property type="entry name" value="Pectin_lyas_fold"/>
</dbReference>
<dbReference type="AlphaFoldDB" id="A0A1F7FDE8"/>
<dbReference type="EMBL" id="MFYX01000066">
    <property type="protein sequence ID" value="OGK04704.1"/>
    <property type="molecule type" value="Genomic_DNA"/>
</dbReference>
<name>A0A1F7FDE8_UNCRA</name>